<dbReference type="Proteomes" id="UP000228687">
    <property type="component" value="Unassembled WGS sequence"/>
</dbReference>
<evidence type="ECO:0000256" key="1">
    <source>
        <dbReference type="SAM" id="MobiDB-lite"/>
    </source>
</evidence>
<protein>
    <submittedName>
        <fullName evidence="2">Uncharacterized protein</fullName>
    </submittedName>
</protein>
<name>A0A2H0YXZ9_9BACT</name>
<feature type="compositionally biased region" description="Basic and acidic residues" evidence="1">
    <location>
        <begin position="153"/>
        <end position="166"/>
    </location>
</feature>
<evidence type="ECO:0000313" key="3">
    <source>
        <dbReference type="Proteomes" id="UP000228687"/>
    </source>
</evidence>
<gene>
    <name evidence="2" type="ORF">COT23_01735</name>
</gene>
<feature type="compositionally biased region" description="Basic and acidic residues" evidence="1">
    <location>
        <begin position="181"/>
        <end position="192"/>
    </location>
</feature>
<comment type="caution">
    <text evidence="2">The sequence shown here is derived from an EMBL/GenBank/DDBJ whole genome shotgun (WGS) entry which is preliminary data.</text>
</comment>
<evidence type="ECO:0000313" key="2">
    <source>
        <dbReference type="EMBL" id="PIS43355.1"/>
    </source>
</evidence>
<dbReference type="EMBL" id="PEXT01000036">
    <property type="protein sequence ID" value="PIS43355.1"/>
    <property type="molecule type" value="Genomic_DNA"/>
</dbReference>
<accession>A0A2H0YXZ9</accession>
<feature type="region of interest" description="Disordered" evidence="1">
    <location>
        <begin position="137"/>
        <end position="192"/>
    </location>
</feature>
<dbReference type="AlphaFoldDB" id="A0A2H0YXZ9"/>
<organism evidence="2 3">
    <name type="scientific">Candidatus Kaiserbacteria bacterium CG08_land_8_20_14_0_20_50_21</name>
    <dbReference type="NCBI Taxonomy" id="1974604"/>
    <lineage>
        <taxon>Bacteria</taxon>
        <taxon>Candidatus Kaiseribacteriota</taxon>
    </lineage>
</organism>
<sequence>MNQDKPEITLNESVAEVMRSLPPAIQEYLAQERYTPIAKGLMTKYQLRIDQGGVLEREIMLLLMGIENPDEFTQTLAEEARLDQQTINGITHDVNDQIFVPLQEEMKRSGSEVPMTPKVEQQTAKPVIPQPQKYFHLENKIPPPPRPVQIPVDNKKLPEDHEEPHIDLSPPPRPVTPAKPYSDDPYHEPIEL</sequence>
<proteinExistence type="predicted"/>
<reference evidence="3" key="1">
    <citation type="submission" date="2017-09" db="EMBL/GenBank/DDBJ databases">
        <title>Depth-based differentiation of microbial function through sediment-hosted aquifers and enrichment of novel symbionts in the deep terrestrial subsurface.</title>
        <authorList>
            <person name="Probst A.J."/>
            <person name="Ladd B."/>
            <person name="Jarett J.K."/>
            <person name="Geller-Mcgrath D.E."/>
            <person name="Sieber C.M.K."/>
            <person name="Emerson J.B."/>
            <person name="Anantharaman K."/>
            <person name="Thomas B.C."/>
            <person name="Malmstrom R."/>
            <person name="Stieglmeier M."/>
            <person name="Klingl A."/>
            <person name="Woyke T."/>
            <person name="Ryan C.M."/>
            <person name="Banfield J.F."/>
        </authorList>
    </citation>
    <scope>NUCLEOTIDE SEQUENCE [LARGE SCALE GENOMIC DNA]</scope>
</reference>